<proteinExistence type="predicted"/>
<evidence type="ECO:0000313" key="3">
    <source>
        <dbReference type="Proteomes" id="UP000006339"/>
    </source>
</evidence>
<comment type="caution">
    <text evidence="2">The sequence shown here is derived from an EMBL/GenBank/DDBJ whole genome shotgun (WGS) entry which is preliminary data.</text>
</comment>
<dbReference type="Pfam" id="PF14567">
    <property type="entry name" value="SUKH_5"/>
    <property type="match status" value="1"/>
</dbReference>
<dbReference type="Gene3D" id="3.40.1580.10">
    <property type="entry name" value="SMI1/KNR4-like"/>
    <property type="match status" value="1"/>
</dbReference>
<keyword evidence="3" id="KW-1185">Reference proteome</keyword>
<dbReference type="EMBL" id="AKWH02000013">
    <property type="protein sequence ID" value="EKO53033.1"/>
    <property type="molecule type" value="Genomic_DNA"/>
</dbReference>
<dbReference type="InterPro" id="IPR018958">
    <property type="entry name" value="Knr4/Smi1-like_dom"/>
</dbReference>
<sequence length="137" mass="15849">MSHLLTSFEVKTFGKGATDETIKFAEEKLEIIIRGDYRNFLQTFGWGGVQHLELYGLGSDVPPYLDLISVTESERVEMNPKLPKYLIPVMNDGSGNLYCIDTRFVEPFLVFWDHEIGKDQNGIYHFSEWLYHVVKNL</sequence>
<accession>A0A828YAP4</accession>
<reference evidence="2" key="1">
    <citation type="submission" date="2012-10" db="EMBL/GenBank/DDBJ databases">
        <authorList>
            <person name="Harkins D.M."/>
            <person name="Durkin A.S."/>
            <person name="Brinkac L.M."/>
            <person name="Selengut J.D."/>
            <person name="Sanka R."/>
            <person name="DePew J."/>
            <person name="Purushe J."/>
            <person name="Picardeau M."/>
            <person name="Werts C."/>
            <person name="Goarant C."/>
            <person name="Vinetz J.M."/>
            <person name="Sutton G.G."/>
            <person name="Nelson W.C."/>
            <person name="Fouts D.E."/>
        </authorList>
    </citation>
    <scope>NUCLEOTIDE SEQUENCE [LARGE SCALE GENOMIC DNA]</scope>
    <source>
        <strain evidence="2">200802841</strain>
    </source>
</reference>
<dbReference type="AlphaFoldDB" id="A0A828YAP4"/>
<evidence type="ECO:0000313" key="2">
    <source>
        <dbReference type="EMBL" id="EKO53033.1"/>
    </source>
</evidence>
<dbReference type="SMART" id="SM00860">
    <property type="entry name" value="SMI1_KNR4"/>
    <property type="match status" value="1"/>
</dbReference>
<dbReference type="Proteomes" id="UP000006339">
    <property type="component" value="Unassembled WGS sequence"/>
</dbReference>
<dbReference type="InterPro" id="IPR037883">
    <property type="entry name" value="Knr4/Smi1-like_sf"/>
</dbReference>
<name>A0A828YAP4_9LEPT</name>
<feature type="domain" description="Knr4/Smi1-like" evidence="1">
    <location>
        <begin position="16"/>
        <end position="132"/>
    </location>
</feature>
<dbReference type="SUPFAM" id="SSF160631">
    <property type="entry name" value="SMI1/KNR4-like"/>
    <property type="match status" value="1"/>
</dbReference>
<evidence type="ECO:0000259" key="1">
    <source>
        <dbReference type="SMART" id="SM00860"/>
    </source>
</evidence>
<protein>
    <submittedName>
        <fullName evidence="2">SMI1/KNR4 family protein</fullName>
    </submittedName>
</protein>
<gene>
    <name evidence="2" type="ORF">LEP1GSC131_1749</name>
</gene>
<organism evidence="2 3">
    <name type="scientific">Leptospira kirschneri str. 200802841</name>
    <dbReference type="NCBI Taxonomy" id="1193047"/>
    <lineage>
        <taxon>Bacteria</taxon>
        <taxon>Pseudomonadati</taxon>
        <taxon>Spirochaetota</taxon>
        <taxon>Spirochaetia</taxon>
        <taxon>Leptospirales</taxon>
        <taxon>Leptospiraceae</taxon>
        <taxon>Leptospira</taxon>
    </lineage>
</organism>